<name>A0A2H3GK12_GIBZA</name>
<sequence>MSVENGVLYPMDPPPGMVRDVGQAAESAPLVVITAVFFPLATVCMVIRVYTRACIVCKLSFDDYLMILSWVCTVFLVSFTLNMTNYGMGKHLWNVPFSPDLFPNFSLNNLLAAIFFCAATGFAKGSILVFYLRIFPMKSARILIWTAFAFIMGYSTASVLVNIFSCNPIRGSWDPEVIATAKCINRPVFYFLQAGLGIFADILTVLIPLPWLKSLMLPRKQKIGVGVLLTMGASVCVISIIRLQSLSVLLHDPDLTYNTVMALMWCVLELNLSIIGGSMATIKPFLRIAIPRMFTTNYGKYGASASAGIHLESKDRSTGHHSRSLQSLRPVHSLKTPQINHFHATSTDELVIA</sequence>
<protein>
    <recommendedName>
        <fullName evidence="6">Rhodopsin domain-containing protein</fullName>
    </recommendedName>
</protein>
<keyword evidence="4" id="KW-0472">Membrane</keyword>
<dbReference type="InterPro" id="IPR052337">
    <property type="entry name" value="SAT4-like"/>
</dbReference>
<keyword evidence="3" id="KW-1133">Transmembrane helix</keyword>
<evidence type="ECO:0000259" key="6">
    <source>
        <dbReference type="Pfam" id="PF20684"/>
    </source>
</evidence>
<evidence type="ECO:0000313" key="7">
    <source>
        <dbReference type="EMBL" id="VIO61305.1"/>
    </source>
</evidence>
<evidence type="ECO:0000256" key="2">
    <source>
        <dbReference type="ARBA" id="ARBA00022692"/>
    </source>
</evidence>
<accession>A0A2H3GK12</accession>
<dbReference type="Pfam" id="PF20684">
    <property type="entry name" value="Fung_rhodopsin"/>
    <property type="match status" value="1"/>
</dbReference>
<organism evidence="7">
    <name type="scientific">Gibberella zeae</name>
    <name type="common">Wheat head blight fungus</name>
    <name type="synonym">Fusarium graminearum</name>
    <dbReference type="NCBI Taxonomy" id="5518"/>
    <lineage>
        <taxon>Eukaryota</taxon>
        <taxon>Fungi</taxon>
        <taxon>Dikarya</taxon>
        <taxon>Ascomycota</taxon>
        <taxon>Pezizomycotina</taxon>
        <taxon>Sordariomycetes</taxon>
        <taxon>Hypocreomycetidae</taxon>
        <taxon>Hypocreales</taxon>
        <taxon>Nectriaceae</taxon>
        <taxon>Fusarium</taxon>
    </lineage>
</organism>
<evidence type="ECO:0000256" key="4">
    <source>
        <dbReference type="ARBA" id="ARBA00023136"/>
    </source>
</evidence>
<proteinExistence type="inferred from homology"/>
<keyword evidence="2" id="KW-0812">Transmembrane</keyword>
<dbReference type="EMBL" id="CAAKMV010000152">
    <property type="protein sequence ID" value="VIO61305.1"/>
    <property type="molecule type" value="Genomic_DNA"/>
</dbReference>
<reference evidence="7" key="1">
    <citation type="submission" date="2019-04" db="EMBL/GenBank/DDBJ databases">
        <authorList>
            <person name="Melise S."/>
            <person name="Noan J."/>
            <person name="Okalmin O."/>
        </authorList>
    </citation>
    <scope>NUCLEOTIDE SEQUENCE</scope>
    <source>
        <strain evidence="7">FN9</strain>
    </source>
</reference>
<comment type="subcellular location">
    <subcellularLocation>
        <location evidence="1">Membrane</location>
        <topology evidence="1">Multi-pass membrane protein</topology>
    </subcellularLocation>
</comment>
<comment type="similarity">
    <text evidence="5">Belongs to the SAT4 family.</text>
</comment>
<evidence type="ECO:0000256" key="5">
    <source>
        <dbReference type="ARBA" id="ARBA00038359"/>
    </source>
</evidence>
<evidence type="ECO:0000256" key="1">
    <source>
        <dbReference type="ARBA" id="ARBA00004141"/>
    </source>
</evidence>
<evidence type="ECO:0000256" key="3">
    <source>
        <dbReference type="ARBA" id="ARBA00022989"/>
    </source>
</evidence>
<dbReference type="GO" id="GO:0016020">
    <property type="term" value="C:membrane"/>
    <property type="evidence" value="ECO:0007669"/>
    <property type="project" value="UniProtKB-SubCell"/>
</dbReference>
<feature type="domain" description="Rhodopsin" evidence="6">
    <location>
        <begin position="47"/>
        <end position="287"/>
    </location>
</feature>
<dbReference type="InterPro" id="IPR049326">
    <property type="entry name" value="Rhodopsin_dom_fungi"/>
</dbReference>
<gene>
    <name evidence="7" type="ORF">FUG_LOCUS431437</name>
</gene>
<dbReference type="PANTHER" id="PTHR33048">
    <property type="entry name" value="PTH11-LIKE INTEGRAL MEMBRANE PROTEIN (AFU_ORTHOLOGUE AFUA_5G11245)"/>
    <property type="match status" value="1"/>
</dbReference>
<dbReference type="PANTHER" id="PTHR33048:SF47">
    <property type="entry name" value="INTEGRAL MEMBRANE PROTEIN-RELATED"/>
    <property type="match status" value="1"/>
</dbReference>
<dbReference type="AlphaFoldDB" id="A0A2H3GK12"/>